<evidence type="ECO:0000256" key="1">
    <source>
        <dbReference type="SAM" id="SignalP"/>
    </source>
</evidence>
<keyword evidence="1" id="KW-0732">Signal</keyword>
<dbReference type="Proteomes" id="UP000013827">
    <property type="component" value="Unassembled WGS sequence"/>
</dbReference>
<sequence length="174" mass="18510">MSTIVCFPGFLALAAPRCGVHPAGTCTGNPTELCFFDPSVWATQCGSLGNIAVVHALFSGKAGGDSLLRKTFTRLPPHRAAQLDLRFLRIDAALSGSARLLVDGAVAWEQPPLGEVPPRQICGHPADGGGGDFIERTFAVPTPHEALRVRLLFVKVDSWDNELALLLVDGTRTP</sequence>
<protein>
    <submittedName>
        <fullName evidence="2">Uncharacterized protein</fullName>
    </submittedName>
</protein>
<feature type="chain" id="PRO_5044275351" evidence="1">
    <location>
        <begin position="20"/>
        <end position="174"/>
    </location>
</feature>
<dbReference type="HOGENOM" id="CLU_1542904_0_0_1"/>
<evidence type="ECO:0000313" key="3">
    <source>
        <dbReference type="Proteomes" id="UP000013827"/>
    </source>
</evidence>
<dbReference type="PaxDb" id="2903-EOD09460"/>
<name>A0A0D3IDX5_EMIH1</name>
<dbReference type="AlphaFoldDB" id="A0A0D3IDX5"/>
<reference evidence="2" key="2">
    <citation type="submission" date="2024-10" db="UniProtKB">
        <authorList>
            <consortium name="EnsemblProtists"/>
        </authorList>
    </citation>
    <scope>IDENTIFICATION</scope>
</reference>
<dbReference type="EnsemblProtists" id="EOD09460">
    <property type="protein sequence ID" value="EOD09460"/>
    <property type="gene ID" value="EMIHUDRAFT_197899"/>
</dbReference>
<accession>A0A0D3IDX5</accession>
<evidence type="ECO:0000313" key="2">
    <source>
        <dbReference type="EnsemblProtists" id="EOD09460"/>
    </source>
</evidence>
<organism evidence="2 3">
    <name type="scientific">Emiliania huxleyi (strain CCMP1516)</name>
    <dbReference type="NCBI Taxonomy" id="280463"/>
    <lineage>
        <taxon>Eukaryota</taxon>
        <taxon>Haptista</taxon>
        <taxon>Haptophyta</taxon>
        <taxon>Prymnesiophyceae</taxon>
        <taxon>Isochrysidales</taxon>
        <taxon>Noelaerhabdaceae</taxon>
        <taxon>Emiliania</taxon>
    </lineage>
</organism>
<keyword evidence="3" id="KW-1185">Reference proteome</keyword>
<reference evidence="3" key="1">
    <citation type="journal article" date="2013" name="Nature">
        <title>Pan genome of the phytoplankton Emiliania underpins its global distribution.</title>
        <authorList>
            <person name="Read B.A."/>
            <person name="Kegel J."/>
            <person name="Klute M.J."/>
            <person name="Kuo A."/>
            <person name="Lefebvre S.C."/>
            <person name="Maumus F."/>
            <person name="Mayer C."/>
            <person name="Miller J."/>
            <person name="Monier A."/>
            <person name="Salamov A."/>
            <person name="Young J."/>
            <person name="Aguilar M."/>
            <person name="Claverie J.M."/>
            <person name="Frickenhaus S."/>
            <person name="Gonzalez K."/>
            <person name="Herman E.K."/>
            <person name="Lin Y.C."/>
            <person name="Napier J."/>
            <person name="Ogata H."/>
            <person name="Sarno A.F."/>
            <person name="Shmutz J."/>
            <person name="Schroeder D."/>
            <person name="de Vargas C."/>
            <person name="Verret F."/>
            <person name="von Dassow P."/>
            <person name="Valentin K."/>
            <person name="Van de Peer Y."/>
            <person name="Wheeler G."/>
            <person name="Dacks J.B."/>
            <person name="Delwiche C.F."/>
            <person name="Dyhrman S.T."/>
            <person name="Glockner G."/>
            <person name="John U."/>
            <person name="Richards T."/>
            <person name="Worden A.Z."/>
            <person name="Zhang X."/>
            <person name="Grigoriev I.V."/>
            <person name="Allen A.E."/>
            <person name="Bidle K."/>
            <person name="Borodovsky M."/>
            <person name="Bowler C."/>
            <person name="Brownlee C."/>
            <person name="Cock J.M."/>
            <person name="Elias M."/>
            <person name="Gladyshev V.N."/>
            <person name="Groth M."/>
            <person name="Guda C."/>
            <person name="Hadaegh A."/>
            <person name="Iglesias-Rodriguez M.D."/>
            <person name="Jenkins J."/>
            <person name="Jones B.M."/>
            <person name="Lawson T."/>
            <person name="Leese F."/>
            <person name="Lindquist E."/>
            <person name="Lobanov A."/>
            <person name="Lomsadze A."/>
            <person name="Malik S.B."/>
            <person name="Marsh M.E."/>
            <person name="Mackinder L."/>
            <person name="Mock T."/>
            <person name="Mueller-Roeber B."/>
            <person name="Pagarete A."/>
            <person name="Parker M."/>
            <person name="Probert I."/>
            <person name="Quesneville H."/>
            <person name="Raines C."/>
            <person name="Rensing S.A."/>
            <person name="Riano-Pachon D.M."/>
            <person name="Richier S."/>
            <person name="Rokitta S."/>
            <person name="Shiraiwa Y."/>
            <person name="Soanes D.M."/>
            <person name="van der Giezen M."/>
            <person name="Wahlund T.M."/>
            <person name="Williams B."/>
            <person name="Wilson W."/>
            <person name="Wolfe G."/>
            <person name="Wurch L.L."/>
        </authorList>
    </citation>
    <scope>NUCLEOTIDE SEQUENCE</scope>
</reference>
<proteinExistence type="predicted"/>
<feature type="signal peptide" evidence="1">
    <location>
        <begin position="1"/>
        <end position="19"/>
    </location>
</feature>
<dbReference type="RefSeq" id="XP_005761889.1">
    <property type="nucleotide sequence ID" value="XM_005761832.1"/>
</dbReference>
<dbReference type="KEGG" id="ehx:EMIHUDRAFT_197899"/>
<dbReference type="GeneID" id="17255575"/>